<dbReference type="InterPro" id="IPR004013">
    <property type="entry name" value="PHP_dom"/>
</dbReference>
<gene>
    <name evidence="2" type="ORF">ENP47_09775</name>
</gene>
<dbReference type="InterPro" id="IPR016195">
    <property type="entry name" value="Pol/histidinol_Pase-like"/>
</dbReference>
<organism evidence="2">
    <name type="scientific">Thermomicrobium roseum</name>
    <dbReference type="NCBI Taxonomy" id="500"/>
    <lineage>
        <taxon>Bacteria</taxon>
        <taxon>Pseudomonadati</taxon>
        <taxon>Thermomicrobiota</taxon>
        <taxon>Thermomicrobia</taxon>
        <taxon>Thermomicrobiales</taxon>
        <taxon>Thermomicrobiaceae</taxon>
        <taxon>Thermomicrobium</taxon>
    </lineage>
</organism>
<protein>
    <submittedName>
        <fullName evidence="2">PHP domain-containing protein</fullName>
    </submittedName>
</protein>
<dbReference type="EMBL" id="DSJL01000011">
    <property type="protein sequence ID" value="HEF65870.1"/>
    <property type="molecule type" value="Genomic_DNA"/>
</dbReference>
<dbReference type="SUPFAM" id="SSF89550">
    <property type="entry name" value="PHP domain-like"/>
    <property type="match status" value="1"/>
</dbReference>
<dbReference type="InterPro" id="IPR052018">
    <property type="entry name" value="PHP_domain"/>
</dbReference>
<dbReference type="GO" id="GO:0004534">
    <property type="term" value="F:5'-3' RNA exonuclease activity"/>
    <property type="evidence" value="ECO:0007669"/>
    <property type="project" value="TreeGrafter"/>
</dbReference>
<name>A0A7C1K0V3_THERO</name>
<accession>A0A7C1K0V3</accession>
<dbReference type="InterPro" id="IPR003141">
    <property type="entry name" value="Pol/His_phosphatase_N"/>
</dbReference>
<dbReference type="PANTHER" id="PTHR42924:SF3">
    <property type="entry name" value="POLYMERASE_HISTIDINOL PHOSPHATASE N-TERMINAL DOMAIN-CONTAINING PROTEIN"/>
    <property type="match status" value="1"/>
</dbReference>
<dbReference type="GO" id="GO:0035312">
    <property type="term" value="F:5'-3' DNA exonuclease activity"/>
    <property type="evidence" value="ECO:0007669"/>
    <property type="project" value="TreeGrafter"/>
</dbReference>
<proteinExistence type="predicted"/>
<dbReference type="Pfam" id="PF02811">
    <property type="entry name" value="PHP"/>
    <property type="match status" value="1"/>
</dbReference>
<dbReference type="AlphaFoldDB" id="A0A7C1K0V3"/>
<dbReference type="Gene3D" id="1.10.150.650">
    <property type="match status" value="1"/>
</dbReference>
<comment type="caution">
    <text evidence="2">The sequence shown here is derived from an EMBL/GenBank/DDBJ whole genome shotgun (WGS) entry which is preliminary data.</text>
</comment>
<dbReference type="CDD" id="cd07438">
    <property type="entry name" value="PHP_HisPPase_AMP"/>
    <property type="match status" value="1"/>
</dbReference>
<reference evidence="2" key="1">
    <citation type="journal article" date="2020" name="mSystems">
        <title>Genome- and Community-Level Interaction Insights into Carbon Utilization and Element Cycling Functions of Hydrothermarchaeota in Hydrothermal Sediment.</title>
        <authorList>
            <person name="Zhou Z."/>
            <person name="Liu Y."/>
            <person name="Xu W."/>
            <person name="Pan J."/>
            <person name="Luo Z.H."/>
            <person name="Li M."/>
        </authorList>
    </citation>
    <scope>NUCLEOTIDE SEQUENCE [LARGE SCALE GENOMIC DNA]</scope>
    <source>
        <strain evidence="2">SpSt-222</strain>
    </source>
</reference>
<sequence length="294" mass="32133">MTSILPGEPVDLHLHTLASDGFWTVETLLNHLSERGFRVAAICDHDTMAAVAEAVDRGARHGLLVIPGVEVTTRWGDRQWHLLVYGVDPALPRARLFRAVLDELADRMWAEAVAAVVTLERHGYRLRSLREVAAGRPLRPYHVLLALIREGYATNLATAHELTKRLGEPMTVDLPLERVVAAAHTAGGVCVLAHPGRDDATGRLTEEILVQILAEIPIDGLEVHYRSHSPEQTAMFRQWCDRYGLVASTGSDSHAPGHPVDPISYPAEWAAELLGRLGLEVAMSELQSGICGGN</sequence>
<dbReference type="PANTHER" id="PTHR42924">
    <property type="entry name" value="EXONUCLEASE"/>
    <property type="match status" value="1"/>
</dbReference>
<evidence type="ECO:0000259" key="1">
    <source>
        <dbReference type="SMART" id="SM00481"/>
    </source>
</evidence>
<dbReference type="Gene3D" id="3.20.20.140">
    <property type="entry name" value="Metal-dependent hydrolases"/>
    <property type="match status" value="1"/>
</dbReference>
<feature type="domain" description="Polymerase/histidinol phosphatase N-terminal" evidence="1">
    <location>
        <begin position="10"/>
        <end position="75"/>
    </location>
</feature>
<evidence type="ECO:0000313" key="2">
    <source>
        <dbReference type="EMBL" id="HEF65870.1"/>
    </source>
</evidence>
<dbReference type="SMART" id="SM00481">
    <property type="entry name" value="POLIIIAc"/>
    <property type="match status" value="1"/>
</dbReference>